<evidence type="ECO:0000256" key="11">
    <source>
        <dbReference type="ARBA" id="ARBA00080181"/>
    </source>
</evidence>
<feature type="compositionally biased region" description="Basic and acidic residues" evidence="13">
    <location>
        <begin position="906"/>
        <end position="924"/>
    </location>
</feature>
<dbReference type="Gene3D" id="1.10.510.10">
    <property type="entry name" value="Transferase(Phosphotransferase) domain 1"/>
    <property type="match status" value="1"/>
</dbReference>
<dbReference type="OrthoDB" id="9888661at2759"/>
<dbReference type="RefSeq" id="XP_020141690.1">
    <property type="nucleotide sequence ID" value="XM_020286101.1"/>
</dbReference>
<dbReference type="GO" id="GO:0005524">
    <property type="term" value="F:ATP binding"/>
    <property type="evidence" value="ECO:0007669"/>
    <property type="project" value="InterPro"/>
</dbReference>
<dbReference type="GO" id="GO:0048041">
    <property type="term" value="P:focal adhesion assembly"/>
    <property type="evidence" value="ECO:0007669"/>
    <property type="project" value="Ensembl"/>
</dbReference>
<dbReference type="GeneID" id="105882103"/>
<dbReference type="PROSITE" id="PS00109">
    <property type="entry name" value="PROTEIN_KINASE_TYR"/>
    <property type="match status" value="1"/>
</dbReference>
<feature type="compositionally biased region" description="Low complexity" evidence="13">
    <location>
        <begin position="1260"/>
        <end position="1272"/>
    </location>
</feature>
<dbReference type="EMBL" id="ABDC03004930">
    <property type="status" value="NOT_ANNOTATED_CDS"/>
    <property type="molecule type" value="Genomic_DNA"/>
</dbReference>
<dbReference type="GO" id="GO:0004715">
    <property type="term" value="F:non-membrane spanning protein tyrosine kinase activity"/>
    <property type="evidence" value="ECO:0007669"/>
    <property type="project" value="Ensembl"/>
</dbReference>
<feature type="compositionally biased region" description="Acidic residues" evidence="13">
    <location>
        <begin position="1418"/>
        <end position="1427"/>
    </location>
</feature>
<dbReference type="RefSeq" id="XP_012639657.1">
    <property type="nucleotide sequence ID" value="XM_012784203.2"/>
</dbReference>
<dbReference type="PROSITE" id="PS50011">
    <property type="entry name" value="PROTEIN_KINASE_DOM"/>
    <property type="match status" value="1"/>
</dbReference>
<evidence type="ECO:0000256" key="13">
    <source>
        <dbReference type="SAM" id="MobiDB-lite"/>
    </source>
</evidence>
<evidence type="ECO:0000313" key="16">
    <source>
        <dbReference type="Proteomes" id="UP000694394"/>
    </source>
</evidence>
<dbReference type="SMART" id="SM00220">
    <property type="entry name" value="S_TKc"/>
    <property type="match status" value="1"/>
</dbReference>
<feature type="compositionally biased region" description="Basic and acidic residues" evidence="13">
    <location>
        <begin position="1053"/>
        <end position="1070"/>
    </location>
</feature>
<feature type="compositionally biased region" description="Low complexity" evidence="13">
    <location>
        <begin position="718"/>
        <end position="730"/>
    </location>
</feature>
<feature type="region of interest" description="Disordered" evidence="13">
    <location>
        <begin position="488"/>
        <end position="518"/>
    </location>
</feature>
<feature type="region of interest" description="Disordered" evidence="13">
    <location>
        <begin position="1253"/>
        <end position="1272"/>
    </location>
</feature>
<feature type="region of interest" description="Disordered" evidence="13">
    <location>
        <begin position="1409"/>
        <end position="1442"/>
    </location>
</feature>
<reference evidence="15" key="1">
    <citation type="submission" date="2007-07" db="EMBL/GenBank/DDBJ databases">
        <authorList>
            <consortium name="The Genome Sequencing Platform"/>
            <consortium name="The Genome Assembly Team"/>
            <person name="Lindblad-Toh K."/>
            <person name="DiPalma F."/>
            <person name="Gnerre S."/>
            <person name="Clamp M."/>
            <person name="Lander E.S."/>
        </authorList>
    </citation>
    <scope>NUCLEOTIDE SEQUENCE [LARGE SCALE GENOMIC DNA]</scope>
</reference>
<gene>
    <name evidence="15" type="primary">PEAK1</name>
</gene>
<feature type="region of interest" description="Disordered" evidence="13">
    <location>
        <begin position="1004"/>
        <end position="1106"/>
    </location>
</feature>
<feature type="region of interest" description="Disordered" evidence="13">
    <location>
        <begin position="1142"/>
        <end position="1161"/>
    </location>
</feature>
<dbReference type="GO" id="GO:0016477">
    <property type="term" value="P:cell migration"/>
    <property type="evidence" value="ECO:0007669"/>
    <property type="project" value="Ensembl"/>
</dbReference>
<evidence type="ECO:0000256" key="12">
    <source>
        <dbReference type="ARBA" id="ARBA00083278"/>
    </source>
</evidence>
<dbReference type="InterPro" id="IPR051511">
    <property type="entry name" value="MitoQC_Scaffold_Kinases"/>
</dbReference>
<feature type="compositionally biased region" description="Polar residues" evidence="13">
    <location>
        <begin position="883"/>
        <end position="904"/>
    </location>
</feature>
<accession>A0A8B7HPG1</accession>
<keyword evidence="5" id="KW-0965">Cell junction</keyword>
<feature type="compositionally biased region" description="Polar residues" evidence="13">
    <location>
        <begin position="569"/>
        <end position="580"/>
    </location>
</feature>
<evidence type="ECO:0000256" key="2">
    <source>
        <dbReference type="ARBA" id="ARBA00004246"/>
    </source>
</evidence>
<dbReference type="RefSeq" id="XP_020141689.1">
    <property type="nucleotide sequence ID" value="XM_020286100.2"/>
</dbReference>
<feature type="region of interest" description="Disordered" evidence="13">
    <location>
        <begin position="811"/>
        <end position="924"/>
    </location>
</feature>
<feature type="compositionally biased region" description="Polar residues" evidence="13">
    <location>
        <begin position="707"/>
        <end position="717"/>
    </location>
</feature>
<evidence type="ECO:0000256" key="9">
    <source>
        <dbReference type="ARBA" id="ARBA00070282"/>
    </source>
</evidence>
<keyword evidence="16" id="KW-1185">Reference proteome</keyword>
<evidence type="ECO:0000256" key="10">
    <source>
        <dbReference type="ARBA" id="ARBA00079357"/>
    </source>
</evidence>
<feature type="compositionally biased region" description="Low complexity" evidence="13">
    <location>
        <begin position="339"/>
        <end position="350"/>
    </location>
</feature>
<evidence type="ECO:0000259" key="14">
    <source>
        <dbReference type="PROSITE" id="PS50011"/>
    </source>
</evidence>
<protein>
    <recommendedName>
        <fullName evidence="9">Inactive tyrosine-protein kinase PEAK1</fullName>
    </recommendedName>
    <alternativeName>
        <fullName evidence="10">Pseudopodium-enriched atypical kinase 1</fullName>
    </alternativeName>
    <alternativeName>
        <fullName evidence="11">Sugen kinase 269</fullName>
    </alternativeName>
    <alternativeName>
        <fullName evidence="12">Tyrosine-protein kinase SgK269</fullName>
    </alternativeName>
</protein>
<dbReference type="CTD" id="79834"/>
<evidence type="ECO:0000256" key="3">
    <source>
        <dbReference type="ARBA" id="ARBA00022490"/>
    </source>
</evidence>
<feature type="region of interest" description="Disordered" evidence="13">
    <location>
        <begin position="335"/>
        <end position="384"/>
    </location>
</feature>
<feature type="region of interest" description="Disordered" evidence="13">
    <location>
        <begin position="40"/>
        <end position="67"/>
    </location>
</feature>
<evidence type="ECO:0000256" key="8">
    <source>
        <dbReference type="ARBA" id="ARBA00058561"/>
    </source>
</evidence>
<dbReference type="PANTHER" id="PTHR22972:SF5">
    <property type="entry name" value="INACTIVE TYROSINE-PROTEIN KINASE PEAK1"/>
    <property type="match status" value="1"/>
</dbReference>
<dbReference type="InterPro" id="IPR011009">
    <property type="entry name" value="Kinase-like_dom_sf"/>
</dbReference>
<dbReference type="InterPro" id="IPR000719">
    <property type="entry name" value="Prot_kinase_dom"/>
</dbReference>
<reference evidence="15" key="2">
    <citation type="submission" date="2016-12" db="EMBL/GenBank/DDBJ databases">
        <title>Mouse lemur reference genome and diversity panel.</title>
        <authorList>
            <person name="Harris R."/>
            <person name="Larsen P."/>
            <person name="Liu Y."/>
            <person name="Hughes D.S."/>
            <person name="Murali S."/>
            <person name="Raveendran M."/>
            <person name="Korchina V."/>
            <person name="Wang M."/>
            <person name="Jhangiani S."/>
            <person name="Bandaranaike D."/>
            <person name="Bellair M."/>
            <person name="Blankenburg K."/>
            <person name="Chao H."/>
            <person name="Dahdouli M."/>
            <person name="Dinh H."/>
            <person name="Doddapaneni H."/>
            <person name="English A."/>
            <person name="Firestine M."/>
            <person name="Gnanaolivu R."/>
            <person name="Gross S."/>
            <person name="Hernandez B."/>
            <person name="Javaid M."/>
            <person name="Jayaseelan J."/>
            <person name="Jones J."/>
            <person name="Khan Z."/>
            <person name="Kovar C."/>
            <person name="Kurapati P."/>
            <person name="Le B."/>
            <person name="Lee S."/>
            <person name="Li M."/>
            <person name="Mathew T."/>
            <person name="Narasimhan A."/>
            <person name="Ngo D."/>
            <person name="Nguyen L."/>
            <person name="Okwuonu G."/>
            <person name="Ongeri F."/>
            <person name="Osuji N."/>
            <person name="Pu L.-L."/>
            <person name="Puazo M."/>
            <person name="Quiroz J."/>
            <person name="Raj R."/>
            <person name="Rajbhandari K."/>
            <person name="Reid J.G."/>
            <person name="Santibanez J."/>
            <person name="Sexton D."/>
            <person name="Skinner E."/>
            <person name="Vee V."/>
            <person name="Weissenberger G."/>
            <person name="Wu Y."/>
            <person name="Xin Y."/>
            <person name="Han Y."/>
            <person name="Campbell C."/>
            <person name="Brown A."/>
            <person name="Sullivan B."/>
            <person name="Shelton J."/>
            <person name="Brown S."/>
            <person name="Dudchenko O."/>
            <person name="Machol I."/>
            <person name="Durand N."/>
            <person name="Shamim M."/>
            <person name="Lieberman A."/>
            <person name="Muzny D.M."/>
            <person name="Richards S."/>
            <person name="Yoder A."/>
            <person name="Worley K.C."/>
            <person name="Rogers J."/>
            <person name="Gibbs R.A."/>
        </authorList>
    </citation>
    <scope>NUCLEOTIDE SEQUENCE [LARGE SCALE GENOMIC DNA]</scope>
</reference>
<feature type="domain" description="Protein kinase" evidence="14">
    <location>
        <begin position="1317"/>
        <end position="1679"/>
    </location>
</feature>
<feature type="compositionally biased region" description="Low complexity" evidence="13">
    <location>
        <begin position="492"/>
        <end position="513"/>
    </location>
</feature>
<name>A0A8B7HPG1_MICMU</name>
<dbReference type="GeneTree" id="ENSGT00940000157591"/>
<dbReference type="Ensembl" id="ENSMICT00000066594.1">
    <property type="protein sequence ID" value="ENSMICP00000040556.1"/>
    <property type="gene ID" value="ENSMICG00000036387.2"/>
</dbReference>
<dbReference type="RefSeq" id="XP_012639674.1">
    <property type="nucleotide sequence ID" value="XM_012784220.2"/>
</dbReference>
<dbReference type="KEGG" id="mmur:105882103"/>
<dbReference type="GO" id="GO:0005925">
    <property type="term" value="C:focal adhesion"/>
    <property type="evidence" value="ECO:0007669"/>
    <property type="project" value="UniProtKB-SubCell"/>
</dbReference>
<keyword evidence="3" id="KW-0963">Cytoplasm</keyword>
<feature type="region of interest" description="Disordered" evidence="13">
    <location>
        <begin position="552"/>
        <end position="580"/>
    </location>
</feature>
<feature type="compositionally biased region" description="Polar residues" evidence="13">
    <location>
        <begin position="42"/>
        <end position="61"/>
    </location>
</feature>
<evidence type="ECO:0000256" key="7">
    <source>
        <dbReference type="ARBA" id="ARBA00038349"/>
    </source>
</evidence>
<dbReference type="Proteomes" id="UP000694394">
    <property type="component" value="Chromosome 3"/>
</dbReference>
<dbReference type="GO" id="GO:0034446">
    <property type="term" value="P:substrate adhesion-dependent cell spreading"/>
    <property type="evidence" value="ECO:0007669"/>
    <property type="project" value="Ensembl"/>
</dbReference>
<dbReference type="RefSeq" id="XP_012639648.1">
    <property type="nucleotide sequence ID" value="XM_012784194.2"/>
</dbReference>
<dbReference type="EMBL" id="ABDC03004933">
    <property type="status" value="NOT_ANNOTATED_CDS"/>
    <property type="molecule type" value="Genomic_DNA"/>
</dbReference>
<dbReference type="EMBL" id="ABDC03004929">
    <property type="status" value="NOT_ANNOTATED_CDS"/>
    <property type="molecule type" value="Genomic_DNA"/>
</dbReference>
<dbReference type="RefSeq" id="XP_012639665.1">
    <property type="nucleotide sequence ID" value="XM_012784211.1"/>
</dbReference>
<dbReference type="GO" id="GO:0042802">
    <property type="term" value="F:identical protein binding"/>
    <property type="evidence" value="ECO:0007669"/>
    <property type="project" value="Ensembl"/>
</dbReference>
<feature type="region of interest" description="Disordered" evidence="13">
    <location>
        <begin position="667"/>
        <end position="767"/>
    </location>
</feature>
<comment type="function">
    <text evidence="8">Probable catalytically inactive kinase. Scaffolding protein that regulates the cytoskeleton to control cell spreading and migration by modulating focal adhesion dynamics. Acts as a scaffold for mediating EGFR signaling.</text>
</comment>
<dbReference type="PANTHER" id="PTHR22972">
    <property type="entry name" value="SERINE/THREONINE PROTEIN KINASE"/>
    <property type="match status" value="1"/>
</dbReference>
<evidence type="ECO:0000313" key="15">
    <source>
        <dbReference type="Ensembl" id="ENSMICP00000021765.1"/>
    </source>
</evidence>
<feature type="compositionally biased region" description="Polar residues" evidence="13">
    <location>
        <begin position="356"/>
        <end position="376"/>
    </location>
</feature>
<dbReference type="EMBL" id="ABDC03004931">
    <property type="status" value="NOT_ANNOTATED_CDS"/>
    <property type="molecule type" value="Genomic_DNA"/>
</dbReference>
<dbReference type="GO" id="GO:0015629">
    <property type="term" value="C:actin cytoskeleton"/>
    <property type="evidence" value="ECO:0007669"/>
    <property type="project" value="Ensembl"/>
</dbReference>
<evidence type="ECO:0000256" key="5">
    <source>
        <dbReference type="ARBA" id="ARBA00022949"/>
    </source>
</evidence>
<dbReference type="RefSeq" id="XP_020141691.1">
    <property type="nucleotide sequence ID" value="XM_020286102.2"/>
</dbReference>
<dbReference type="GO" id="GO:0005829">
    <property type="term" value="C:cytosol"/>
    <property type="evidence" value="ECO:0007669"/>
    <property type="project" value="Ensembl"/>
</dbReference>
<dbReference type="Ensembl" id="ENSMICT00000047811.2">
    <property type="protein sequence ID" value="ENSMICP00000023571.2"/>
    <property type="gene ID" value="ENSMICG00000036387.2"/>
</dbReference>
<feature type="compositionally biased region" description="Low complexity" evidence="13">
    <location>
        <begin position="811"/>
        <end position="821"/>
    </location>
</feature>
<dbReference type="Pfam" id="PF00069">
    <property type="entry name" value="Pkinase"/>
    <property type="match status" value="1"/>
</dbReference>
<dbReference type="InterPro" id="IPR008266">
    <property type="entry name" value="Tyr_kinase_AS"/>
</dbReference>
<evidence type="ECO:0000256" key="4">
    <source>
        <dbReference type="ARBA" id="ARBA00022553"/>
    </source>
</evidence>
<comment type="similarity">
    <text evidence="7">Belongs to the protein kinase superfamily.</text>
</comment>
<sequence length="1750" mass="193205">MSACNTFTEHVWKPGECKNCFQPKSLHQLPPDSEKAPITHGNVKTNANHSNNYRIRNTGNTRPPVAKKPTIAVKPTMMVADGQSVCGELSIQEHCENRPVIIGWNRNRTALSQKPLNNNNEDDIEVFSHVPKPYGNNDSAKKISNTNNGLTEVLKEIAGLDSTPQIRGNETNSRETFLGRINDCYKRSLERKLPPSCMLGGMKDTQGKHVILSGSTEVISNEGGRFCYPEFSSGEESEEDVLFSNMEEEHESWDESDEELLAMEIRMRGQPRFANFRANTLSPVRFFVDKKWNTVPLRNKSLQRICAVDYDDSYDEILNGYEENSVVSYGQGSIQSMVSSDSTSPDSSLTEESRSETASSLSQKICNGGISPSNPGDSKDTKEIEPNYESLSDNQEKDSSQDFKSSIKVPETHKAVLALRLEEKDGKIAVQTEKQESKTSTDIAGQAVTINLVPVEEQAKPYRVVNLEQPLCKPYTVVDVSAAMASERLEGPVNSPKTKSSSSTPNSPVASPALTSGQVSAHFQKSSAIRYQEVWTSSTSPRQKIPKVELITGRTGPNVPPRKTCHKSAPTSPTATNISSKTIPVKSPNLSEIKFNSYNNAGMPPFPIIIHDEPTYARSSKNAIKVPIVINPNAYDNLAIYKSFLGTSGELSVKEKTTSVISHTYEEIETESKVSDNTTNKPTECPQPKGVSNSTERKRGSVAQKVQEFNNCLNRGQSSPQRSYSSSHNSPANIQRTTEEPMAKTEGVQESQMVGSGGGSSNREKASAVLSQIVASIQPPQSPPEAPQSGPDVCSVEELYAIPPDAGAAKAALKSAPARPKSLFTAQSSGEAEAPQTVESPTTKEQKDPLTKPVTSPPSKLVTNLQSEPPPPFPPPRSTSSPYHASNLLQRHFTNWTKPTSPARSTEAESVLHSEGSRRAADAKPKRWISFKSFFRRRKTDEEDDKEKEREKGKLVGLDGTVIHMLPPPPVQRQHWFTETKGEPSEKPAIVFLYRCDPAQGQLSVDQSKAGADQTAVTEKGRTEGALLQDSEEKKKRNHSSPSQIPKKILSHMTHEVTEDFSPRDPKSVVKQDGGGCPSATPALPLPELKREEEKDDISDPLDLNPCSATYSNLGQSRAAMIPPKHPRQPKGALDDTIAFGGKTDQEAPNASQPTPPPLPKKMIIRANTEPISKDLQKSMESSLCVLANPTYDIDPNWDASSAGSSISYELKGLDIESYDSLERPLHKERPVPSAANSISSLTTLSIKDRFSNSMESLSSRRGPSCRPGRGIPKPKRQALYRGLENREEVVGKIRSLHTDALKKLAVKCEDLFMAGQKDQLRFGVDSWSDFRLTSDKPCCEAGDAVYYTASYAKDPLNNYAVKICRSKAKESQQYYHSLAVRQSLAVHFNIQQDCGHFLAEVPNRLLPWEDPNAPGKEEDEMEESEEETKGETDGENLECSSEAELSLKESQGVSSKKQRSHVVVITREVPCLTVADFVRDSLAQHGKSPDLYERQVCLLLLQLCSGLEHLKPYHVTHCDLRLENLLLVHYQPGGTTQGLGPAEPSPTSSCPTRLIVSNFSQAKQKSHLVDPEILRDQSRLAPEIITATQYKKCDEFQTGILIYEMLHLPNPFDENPELKEKEYTRADLPRIPLRSPYSRGLQQLASCLLNPNPSERILISDARGILQCLLWGPREDLFQTLTASPSLVQRNSLLQNWLDIKRALLMIKFAEKSLDREGGVSLEDWLCAQYLAFATTDSLSCVVKILQHR</sequence>
<keyword evidence="4" id="KW-0597">Phosphoprotein</keyword>
<proteinExistence type="inferred from homology"/>
<feature type="compositionally biased region" description="Pro residues" evidence="13">
    <location>
        <begin position="868"/>
        <end position="877"/>
    </location>
</feature>
<dbReference type="Ensembl" id="ENSMICT00000028955.2">
    <property type="protein sequence ID" value="ENSMICP00000021765.1"/>
    <property type="gene ID" value="ENSMICG00000036387.2"/>
</dbReference>
<evidence type="ECO:0000256" key="1">
    <source>
        <dbReference type="ARBA" id="ARBA00004245"/>
    </source>
</evidence>
<keyword evidence="6" id="KW-0206">Cytoskeleton</keyword>
<organism evidence="15 16">
    <name type="scientific">Microcebus murinus</name>
    <name type="common">Gray mouse lemur</name>
    <name type="synonym">Lemur murinus</name>
    <dbReference type="NCBI Taxonomy" id="30608"/>
    <lineage>
        <taxon>Eukaryota</taxon>
        <taxon>Metazoa</taxon>
        <taxon>Chordata</taxon>
        <taxon>Craniata</taxon>
        <taxon>Vertebrata</taxon>
        <taxon>Euteleostomi</taxon>
        <taxon>Mammalia</taxon>
        <taxon>Eutheria</taxon>
        <taxon>Euarchontoglires</taxon>
        <taxon>Primates</taxon>
        <taxon>Strepsirrhini</taxon>
        <taxon>Lemuriformes</taxon>
        <taxon>Cheirogaleidae</taxon>
        <taxon>Microcebus</taxon>
    </lineage>
</organism>
<feature type="compositionally biased region" description="Polar residues" evidence="13">
    <location>
        <begin position="853"/>
        <end position="866"/>
    </location>
</feature>
<comment type="subcellular location">
    <subcellularLocation>
        <location evidence="2">Cell junction</location>
        <location evidence="2">Focal adhesion</location>
    </subcellularLocation>
    <subcellularLocation>
        <location evidence="1">Cytoplasm</location>
        <location evidence="1">Cytoskeleton</location>
    </subcellularLocation>
</comment>
<dbReference type="SUPFAM" id="SSF56112">
    <property type="entry name" value="Protein kinase-like (PK-like)"/>
    <property type="match status" value="1"/>
</dbReference>
<dbReference type="FunFam" id="1.10.510.10:FF:000437">
    <property type="entry name" value="Pseudopodium enriched atypical kinase 1"/>
    <property type="match status" value="1"/>
</dbReference>
<dbReference type="GO" id="GO:0051893">
    <property type="term" value="P:regulation of focal adhesion assembly"/>
    <property type="evidence" value="ECO:0007669"/>
    <property type="project" value="Ensembl"/>
</dbReference>
<dbReference type="RefSeq" id="XP_020141687.1">
    <property type="nucleotide sequence ID" value="XM_020286098.2"/>
</dbReference>
<reference evidence="15" key="3">
    <citation type="submission" date="2025-05" db="UniProtKB">
        <authorList>
            <consortium name="Ensembl"/>
        </authorList>
    </citation>
    <scope>IDENTIFICATION</scope>
</reference>
<dbReference type="EMBL" id="ABDC03004932">
    <property type="status" value="NOT_ANNOTATED_CDS"/>
    <property type="molecule type" value="Genomic_DNA"/>
</dbReference>
<evidence type="ECO:0000256" key="6">
    <source>
        <dbReference type="ARBA" id="ARBA00023212"/>
    </source>
</evidence>
<dbReference type="RefSeq" id="XP_020141688.1">
    <property type="nucleotide sequence ID" value="XM_020286099.1"/>
</dbReference>